<feature type="domain" description="FHA" evidence="3">
    <location>
        <begin position="27"/>
        <end position="76"/>
    </location>
</feature>
<feature type="transmembrane region" description="Helical" evidence="2">
    <location>
        <begin position="181"/>
        <end position="202"/>
    </location>
</feature>
<gene>
    <name evidence="4" type="ORF">CFX0092_A3557</name>
</gene>
<dbReference type="OrthoDB" id="164462at2"/>
<dbReference type="RefSeq" id="WP_095044648.1">
    <property type="nucleotide sequence ID" value="NZ_LN890655.1"/>
</dbReference>
<proteinExistence type="predicted"/>
<feature type="region of interest" description="Disordered" evidence="1">
    <location>
        <begin position="131"/>
        <end position="173"/>
    </location>
</feature>
<accession>A0A160T8F0</accession>
<dbReference type="EMBL" id="LN890655">
    <property type="protein sequence ID" value="CUS05435.2"/>
    <property type="molecule type" value="Genomic_DNA"/>
</dbReference>
<name>A0A160T8F0_9CHLR</name>
<dbReference type="PANTHER" id="PTHR23308">
    <property type="entry name" value="NUCLEAR INHIBITOR OF PROTEIN PHOSPHATASE-1"/>
    <property type="match status" value="1"/>
</dbReference>
<protein>
    <recommendedName>
        <fullName evidence="3">FHA domain-containing protein</fullName>
    </recommendedName>
</protein>
<reference evidence="4" key="1">
    <citation type="submission" date="2016-01" db="EMBL/GenBank/DDBJ databases">
        <authorList>
            <person name="Mcilroy J.S."/>
            <person name="Karst M S."/>
            <person name="Albertsen M."/>
        </authorList>
    </citation>
    <scope>NUCLEOTIDE SEQUENCE</scope>
    <source>
        <strain evidence="4">Cfx-K</strain>
    </source>
</reference>
<evidence type="ECO:0000313" key="5">
    <source>
        <dbReference type="Proteomes" id="UP000215027"/>
    </source>
</evidence>
<dbReference type="PROSITE" id="PS50006">
    <property type="entry name" value="FHA_DOMAIN"/>
    <property type="match status" value="1"/>
</dbReference>
<evidence type="ECO:0000256" key="2">
    <source>
        <dbReference type="SAM" id="Phobius"/>
    </source>
</evidence>
<dbReference type="Proteomes" id="UP000215027">
    <property type="component" value="Chromosome I"/>
</dbReference>
<evidence type="ECO:0000256" key="1">
    <source>
        <dbReference type="SAM" id="MobiDB-lite"/>
    </source>
</evidence>
<organism evidence="4 5">
    <name type="scientific">Candidatus Promineifilum breve</name>
    <dbReference type="NCBI Taxonomy" id="1806508"/>
    <lineage>
        <taxon>Bacteria</taxon>
        <taxon>Bacillati</taxon>
        <taxon>Chloroflexota</taxon>
        <taxon>Ardenticatenia</taxon>
        <taxon>Candidatus Promineifilales</taxon>
        <taxon>Candidatus Promineifilaceae</taxon>
        <taxon>Candidatus Promineifilum</taxon>
    </lineage>
</organism>
<evidence type="ECO:0000259" key="3">
    <source>
        <dbReference type="PROSITE" id="PS50006"/>
    </source>
</evidence>
<keyword evidence="2" id="KW-1133">Transmembrane helix</keyword>
<keyword evidence="2" id="KW-0812">Transmembrane</keyword>
<dbReference type="SMART" id="SM00240">
    <property type="entry name" value="FHA"/>
    <property type="match status" value="1"/>
</dbReference>
<keyword evidence="2" id="KW-0472">Membrane</keyword>
<dbReference type="InterPro" id="IPR008984">
    <property type="entry name" value="SMAD_FHA_dom_sf"/>
</dbReference>
<dbReference type="SUPFAM" id="SSF49879">
    <property type="entry name" value="SMAD/FHA domain"/>
    <property type="match status" value="1"/>
</dbReference>
<dbReference type="KEGG" id="pbf:CFX0092_A3557"/>
<dbReference type="CDD" id="cd00060">
    <property type="entry name" value="FHA"/>
    <property type="match status" value="1"/>
</dbReference>
<keyword evidence="5" id="KW-1185">Reference proteome</keyword>
<feature type="compositionally biased region" description="Pro residues" evidence="1">
    <location>
        <begin position="132"/>
        <end position="169"/>
    </location>
</feature>
<dbReference type="InterPro" id="IPR050923">
    <property type="entry name" value="Cell_Proc_Reg/RNA_Proc"/>
</dbReference>
<dbReference type="InterPro" id="IPR000253">
    <property type="entry name" value="FHA_dom"/>
</dbReference>
<dbReference type="Gene3D" id="2.60.200.20">
    <property type="match status" value="1"/>
</dbReference>
<evidence type="ECO:0000313" key="4">
    <source>
        <dbReference type="EMBL" id="CUS05435.2"/>
    </source>
</evidence>
<sequence>MNENEALLVVERGPVPSTQVPLTSEQLTIGRSAGNDLVLADPEVSRRHVRIVRRADGFAAEDIGSTNGTFVNGQRISHLTLLQDGDTIDLGDTVRLRFMSLAPVPPATPVNLADKPTEQIAPVVYQAEAPAAPRPASPVRPAPAPARPAPAPARPSSPPPAPAYTPPPSYTTEPPRRGRGLWVGCGLLVALLLVCAGTFLVLDAYEQGQILYCGALRPLFQVVLGPFGFAPVCP</sequence>
<dbReference type="Pfam" id="PF00498">
    <property type="entry name" value="FHA"/>
    <property type="match status" value="1"/>
</dbReference>
<dbReference type="AlphaFoldDB" id="A0A160T8F0"/>